<protein>
    <submittedName>
        <fullName evidence="2">Uncharacterized protein</fullName>
    </submittedName>
</protein>
<dbReference type="AlphaFoldDB" id="A0A4S8IRE5"/>
<name>A0A4S8IRE5_MUSBA</name>
<dbReference type="EMBL" id="PYDT01000009">
    <property type="protein sequence ID" value="THU51223.1"/>
    <property type="molecule type" value="Genomic_DNA"/>
</dbReference>
<proteinExistence type="predicted"/>
<comment type="caution">
    <text evidence="2">The sequence shown here is derived from an EMBL/GenBank/DDBJ whole genome shotgun (WGS) entry which is preliminary data.</text>
</comment>
<accession>A0A4S8IRE5</accession>
<reference evidence="2 3" key="1">
    <citation type="journal article" date="2019" name="Nat. Plants">
        <title>Genome sequencing of Musa balbisiana reveals subgenome evolution and function divergence in polyploid bananas.</title>
        <authorList>
            <person name="Yao X."/>
        </authorList>
    </citation>
    <scope>NUCLEOTIDE SEQUENCE [LARGE SCALE GENOMIC DNA]</scope>
    <source>
        <strain evidence="3">cv. DH-PKW</strain>
        <tissue evidence="2">Leaves</tissue>
    </source>
</reference>
<dbReference type="PANTHER" id="PTHR33699:SF3">
    <property type="entry name" value="OS06G0347300 PROTEIN"/>
    <property type="match status" value="1"/>
</dbReference>
<gene>
    <name evidence="2" type="ORF">C4D60_Mb06t28730</name>
</gene>
<sequence>MGAIEQSKQAAVERHGRGNGVFGGNELASRCATSGPRETSSSPPTAAEKGSHMIPLALACEVKKGEKQHQKGQERKQAGEECDTTARRLRAPKAVDEDLYKIPPELLCKKPKRVSSIICFPFSCRTTNSSSKRDSPPPLLGAEEVAEELVVRMPGTQLHCVREQ</sequence>
<evidence type="ECO:0000313" key="3">
    <source>
        <dbReference type="Proteomes" id="UP000317650"/>
    </source>
</evidence>
<dbReference type="PANTHER" id="PTHR33699">
    <property type="entry name" value="EXPRESSED PROTEIN"/>
    <property type="match status" value="1"/>
</dbReference>
<dbReference type="Proteomes" id="UP000317650">
    <property type="component" value="Chromosome 6"/>
</dbReference>
<feature type="compositionally biased region" description="Basic and acidic residues" evidence="1">
    <location>
        <begin position="61"/>
        <end position="79"/>
    </location>
</feature>
<organism evidence="2 3">
    <name type="scientific">Musa balbisiana</name>
    <name type="common">Banana</name>
    <dbReference type="NCBI Taxonomy" id="52838"/>
    <lineage>
        <taxon>Eukaryota</taxon>
        <taxon>Viridiplantae</taxon>
        <taxon>Streptophyta</taxon>
        <taxon>Embryophyta</taxon>
        <taxon>Tracheophyta</taxon>
        <taxon>Spermatophyta</taxon>
        <taxon>Magnoliopsida</taxon>
        <taxon>Liliopsida</taxon>
        <taxon>Zingiberales</taxon>
        <taxon>Musaceae</taxon>
        <taxon>Musa</taxon>
    </lineage>
</organism>
<evidence type="ECO:0000256" key="1">
    <source>
        <dbReference type="SAM" id="MobiDB-lite"/>
    </source>
</evidence>
<feature type="region of interest" description="Disordered" evidence="1">
    <location>
        <begin position="1"/>
        <end position="85"/>
    </location>
</feature>
<evidence type="ECO:0000313" key="2">
    <source>
        <dbReference type="EMBL" id="THU51223.1"/>
    </source>
</evidence>
<keyword evidence="3" id="KW-1185">Reference proteome</keyword>